<dbReference type="AlphaFoldDB" id="A0A6C0B1P8"/>
<accession>A0A6C0B1P8</accession>
<dbReference type="EMBL" id="MN739051">
    <property type="protein sequence ID" value="QHS86155.1"/>
    <property type="molecule type" value="Genomic_DNA"/>
</dbReference>
<organism evidence="1">
    <name type="scientific">viral metagenome</name>
    <dbReference type="NCBI Taxonomy" id="1070528"/>
    <lineage>
        <taxon>unclassified sequences</taxon>
        <taxon>metagenomes</taxon>
        <taxon>organismal metagenomes</taxon>
    </lineage>
</organism>
<sequence length="69" mass="8270">MERGRFSKEYAQFLCDRFYRRYRETCFIKVTCTVQGCQQFMTIRAKTPEPEQSMLMDTFVCNLCSSDDE</sequence>
<proteinExistence type="predicted"/>
<evidence type="ECO:0000313" key="1">
    <source>
        <dbReference type="EMBL" id="QHS86155.1"/>
    </source>
</evidence>
<name>A0A6C0B1P8_9ZZZZ</name>
<protein>
    <submittedName>
        <fullName evidence="1">Uncharacterized protein</fullName>
    </submittedName>
</protein>
<reference evidence="1" key="1">
    <citation type="journal article" date="2020" name="Nature">
        <title>Giant virus diversity and host interactions through global metagenomics.</title>
        <authorList>
            <person name="Schulz F."/>
            <person name="Roux S."/>
            <person name="Paez-Espino D."/>
            <person name="Jungbluth S."/>
            <person name="Walsh D.A."/>
            <person name="Denef V.J."/>
            <person name="McMahon K.D."/>
            <person name="Konstantinidis K.T."/>
            <person name="Eloe-Fadrosh E.A."/>
            <person name="Kyrpides N.C."/>
            <person name="Woyke T."/>
        </authorList>
    </citation>
    <scope>NUCLEOTIDE SEQUENCE</scope>
    <source>
        <strain evidence="1">GVMAG-M-3300009185-7</strain>
    </source>
</reference>